<feature type="transmembrane region" description="Helical" evidence="9">
    <location>
        <begin position="279"/>
        <end position="299"/>
    </location>
</feature>
<dbReference type="GO" id="GO:0008982">
    <property type="term" value="F:protein-N(PI)-phosphohistidine-sugar phosphotransferase activity"/>
    <property type="evidence" value="ECO:0007669"/>
    <property type="project" value="UniProtKB-UniRule"/>
</dbReference>
<evidence type="ECO:0000256" key="3">
    <source>
        <dbReference type="ARBA" id="ARBA00022475"/>
    </source>
</evidence>
<evidence type="ECO:0000256" key="7">
    <source>
        <dbReference type="ARBA" id="ARBA00023136"/>
    </source>
</evidence>
<dbReference type="NCBIfam" id="TIGR00410">
    <property type="entry name" value="lacE"/>
    <property type="match status" value="1"/>
</dbReference>
<comment type="function">
    <text evidence="8">The phosphoenolpyruvate-dependent sugar phosphotransferase system (PTS), a major carbohydrate active -transport system, catalyzes the phosphorylation of incoming sugar substrates concomitant with their translocation across the cell membrane.</text>
</comment>
<reference evidence="11" key="1">
    <citation type="submission" date="2019-04" db="EMBL/GenBank/DDBJ databases">
        <authorList>
            <consortium name="Pathogen Informatics"/>
        </authorList>
    </citation>
    <scope>NUCLEOTIDE SEQUENCE</scope>
    <source>
        <strain evidence="12">GPSC22</strain>
        <strain evidence="11">GPSC3</strain>
    </source>
</reference>
<keyword evidence="4 8" id="KW-0762">Sugar transport</keyword>
<evidence type="ECO:0000313" key="11">
    <source>
        <dbReference type="EMBL" id="VNP08400.1"/>
    </source>
</evidence>
<sequence>MEKLLQEKLLPVAARLGNNKALVSIRDGITLTIPLLLIGSLLMVIASFPIPGWEKYLGDIGVADYLWKGVDSSFGLLGLVASFGIAYFMARQYKVDGIPAGIVSLSSFITVTPFITGEAGAGMPTAFMASKGLFVAMILGLINGYIYQWFINHNIQIKMPDGVPPAVSKSFSAIIPGAVTIVGWLIVYATLDKLSLPNLHEIAQGALGGPLGLLGNNVIGLLILIFLNSSFWFVGLHGGNVVNAVMKPLWLANLDANKVAYQTGETLPNIFTSVFMDNFVFIGGGGATIGLVLALGYLAHKKKASKQLKTLAPITVIPGLFNINEPAMFGVPIVLNILLLVPFILAPMFNLLVAWGAMASGLVPLTYTDPSWTMPPVISGLLATGSISGSLLQIVLIVLDVLLYLPFVIAIEKRFKLLED</sequence>
<feature type="transmembrane region" description="Helical" evidence="9">
    <location>
        <begin position="133"/>
        <end position="151"/>
    </location>
</feature>
<dbReference type="PROSITE" id="PS51105">
    <property type="entry name" value="PTS_EIIC_TYPE_3"/>
    <property type="match status" value="1"/>
</dbReference>
<dbReference type="InterPro" id="IPR004501">
    <property type="entry name" value="PTS_EIIC_3"/>
</dbReference>
<keyword evidence="6 9" id="KW-1133">Transmembrane helix</keyword>
<evidence type="ECO:0000256" key="1">
    <source>
        <dbReference type="ARBA" id="ARBA00004651"/>
    </source>
</evidence>
<feature type="transmembrane region" description="Helical" evidence="9">
    <location>
        <begin position="29"/>
        <end position="50"/>
    </location>
</feature>
<evidence type="ECO:0000256" key="2">
    <source>
        <dbReference type="ARBA" id="ARBA00022448"/>
    </source>
</evidence>
<name>A0A4J1RJQ0_STREE</name>
<feature type="domain" description="PTS EIIC type-3" evidence="10">
    <location>
        <begin position="5"/>
        <end position="407"/>
    </location>
</feature>
<dbReference type="PANTHER" id="PTHR33989">
    <property type="match status" value="1"/>
</dbReference>
<dbReference type="GO" id="GO:0009401">
    <property type="term" value="P:phosphoenolpyruvate-dependent sugar phosphotransferase system"/>
    <property type="evidence" value="ECO:0007669"/>
    <property type="project" value="InterPro"/>
</dbReference>
<evidence type="ECO:0000256" key="9">
    <source>
        <dbReference type="SAM" id="Phobius"/>
    </source>
</evidence>
<evidence type="ECO:0000256" key="5">
    <source>
        <dbReference type="ARBA" id="ARBA00022692"/>
    </source>
</evidence>
<feature type="transmembrane region" description="Helical" evidence="9">
    <location>
        <begin position="378"/>
        <end position="411"/>
    </location>
</feature>
<keyword evidence="2 8" id="KW-0813">Transport</keyword>
<proteinExistence type="predicted"/>
<dbReference type="EMBL" id="CAATHN010000008">
    <property type="protein sequence ID" value="VNQ14340.1"/>
    <property type="molecule type" value="Genomic_DNA"/>
</dbReference>
<keyword evidence="7 8" id="KW-0472">Membrane</keyword>
<dbReference type="Pfam" id="PF02378">
    <property type="entry name" value="PTS_EIIC"/>
    <property type="match status" value="1"/>
</dbReference>
<organism evidence="11">
    <name type="scientific">Streptococcus pneumoniae</name>
    <dbReference type="NCBI Taxonomy" id="1313"/>
    <lineage>
        <taxon>Bacteria</taxon>
        <taxon>Bacillati</taxon>
        <taxon>Bacillota</taxon>
        <taxon>Bacilli</taxon>
        <taxon>Lactobacillales</taxon>
        <taxon>Streptococcaceae</taxon>
        <taxon>Streptococcus</taxon>
    </lineage>
</organism>
<dbReference type="PIRSF" id="PIRSF006351">
    <property type="entry name" value="PTS_EIIC-Cellobiose"/>
    <property type="match status" value="1"/>
</dbReference>
<feature type="transmembrane region" description="Helical" evidence="9">
    <location>
        <begin position="333"/>
        <end position="358"/>
    </location>
</feature>
<evidence type="ECO:0000313" key="12">
    <source>
        <dbReference type="EMBL" id="VNQ14340.1"/>
    </source>
</evidence>
<accession>A0A4J1RJQ0</accession>
<feature type="transmembrane region" description="Helical" evidence="9">
    <location>
        <begin position="171"/>
        <end position="191"/>
    </location>
</feature>
<gene>
    <name evidence="11" type="primary">gmuC_3</name>
    <name evidence="12" type="synonym">gmuC_2</name>
    <name evidence="11" type="ORF">SAMEA3206928_00992</name>
    <name evidence="12" type="ORF">SAMEA3208859_01082</name>
</gene>
<dbReference type="RefSeq" id="WP_000413343.1">
    <property type="nucleotide sequence ID" value="NZ_AP026922.1"/>
</dbReference>
<dbReference type="GO" id="GO:0005886">
    <property type="term" value="C:plasma membrane"/>
    <property type="evidence" value="ECO:0007669"/>
    <property type="project" value="UniProtKB-SubCell"/>
</dbReference>
<comment type="subcellular location">
    <subcellularLocation>
        <location evidence="1">Cell membrane</location>
        <topology evidence="1">Multi-pass membrane protein</topology>
    </subcellularLocation>
</comment>
<dbReference type="AlphaFoldDB" id="A0A4J1RJQ0"/>
<dbReference type="InterPro" id="IPR051088">
    <property type="entry name" value="PTS_Sugar-EIIC/EIIB"/>
</dbReference>
<evidence type="ECO:0000256" key="6">
    <source>
        <dbReference type="ARBA" id="ARBA00022989"/>
    </source>
</evidence>
<evidence type="ECO:0000259" key="10">
    <source>
        <dbReference type="PROSITE" id="PS51105"/>
    </source>
</evidence>
<dbReference type="EMBL" id="CAATFS010000004">
    <property type="protein sequence ID" value="VNP08400.1"/>
    <property type="molecule type" value="Genomic_DNA"/>
</dbReference>
<evidence type="ECO:0000256" key="8">
    <source>
        <dbReference type="PIRNR" id="PIRNR006351"/>
    </source>
</evidence>
<evidence type="ECO:0000256" key="4">
    <source>
        <dbReference type="ARBA" id="ARBA00022597"/>
    </source>
</evidence>
<keyword evidence="3 8" id="KW-1003">Cell membrane</keyword>
<dbReference type="PANTHER" id="PTHR33989:SF4">
    <property type="entry name" value="PTS SYSTEM N,N'-DIACETYLCHITOBIOSE-SPECIFIC EIIC COMPONENT"/>
    <property type="match status" value="1"/>
</dbReference>
<keyword evidence="5 9" id="KW-0812">Transmembrane</keyword>
<feature type="transmembrane region" description="Helical" evidence="9">
    <location>
        <begin position="211"/>
        <end position="234"/>
    </location>
</feature>
<dbReference type="GO" id="GO:1901264">
    <property type="term" value="P:carbohydrate derivative transport"/>
    <property type="evidence" value="ECO:0007669"/>
    <property type="project" value="TreeGrafter"/>
</dbReference>
<protein>
    <recommendedName>
        <fullName evidence="8">Permease IIC component</fullName>
    </recommendedName>
</protein>
<feature type="transmembrane region" description="Helical" evidence="9">
    <location>
        <begin position="70"/>
        <end position="90"/>
    </location>
</feature>
<dbReference type="InterPro" id="IPR004796">
    <property type="entry name" value="PTS_IIC_cello"/>
</dbReference>
<dbReference type="InterPro" id="IPR003352">
    <property type="entry name" value="PTS_EIIC"/>
</dbReference>